<dbReference type="InterPro" id="IPR000719">
    <property type="entry name" value="Prot_kinase_dom"/>
</dbReference>
<proteinExistence type="predicted"/>
<dbReference type="PANTHER" id="PTHR43289">
    <property type="entry name" value="MITOGEN-ACTIVATED PROTEIN KINASE KINASE KINASE 20-RELATED"/>
    <property type="match status" value="1"/>
</dbReference>
<gene>
    <name evidence="11" type="ORF">GCM10023340_11980</name>
</gene>
<dbReference type="Gene3D" id="2.130.10.10">
    <property type="entry name" value="YVTN repeat-like/Quinoprotein amine dehydrogenase"/>
    <property type="match status" value="3"/>
</dbReference>
<protein>
    <recommendedName>
        <fullName evidence="1">non-specific serine/threonine protein kinase</fullName>
        <ecNumber evidence="1">2.7.11.1</ecNumber>
    </recommendedName>
</protein>
<evidence type="ECO:0000259" key="10">
    <source>
        <dbReference type="PROSITE" id="PS50011"/>
    </source>
</evidence>
<keyword evidence="4 7" id="KW-0547">Nucleotide-binding</keyword>
<feature type="binding site" evidence="7">
    <location>
        <position position="42"/>
    </location>
    <ligand>
        <name>ATP</name>
        <dbReference type="ChEBI" id="CHEBI:30616"/>
    </ligand>
</feature>
<dbReference type="PANTHER" id="PTHR43289:SF6">
    <property type="entry name" value="SERINE_THREONINE-PROTEIN KINASE NEKL-3"/>
    <property type="match status" value="1"/>
</dbReference>
<dbReference type="Gene3D" id="1.10.510.10">
    <property type="entry name" value="Transferase(Phosphotransferase) domain 1"/>
    <property type="match status" value="1"/>
</dbReference>
<evidence type="ECO:0000256" key="9">
    <source>
        <dbReference type="SAM" id="Phobius"/>
    </source>
</evidence>
<evidence type="ECO:0000256" key="6">
    <source>
        <dbReference type="ARBA" id="ARBA00022840"/>
    </source>
</evidence>
<dbReference type="Pfam" id="PF00069">
    <property type="entry name" value="Pkinase"/>
    <property type="match status" value="1"/>
</dbReference>
<feature type="transmembrane region" description="Helical" evidence="9">
    <location>
        <begin position="330"/>
        <end position="351"/>
    </location>
</feature>
<dbReference type="InterPro" id="IPR011048">
    <property type="entry name" value="Haem_d1_sf"/>
</dbReference>
<dbReference type="SMART" id="SM00220">
    <property type="entry name" value="S_TKc"/>
    <property type="match status" value="1"/>
</dbReference>
<sequence length="725" mass="74065">MPSADDDLLAGRYQRRRPLGSGGMGDVWLAEDLELGRLVAVKRLRVGGAGPDAELVERMLREARVVARLKHPAIVTLHDLVRVEGRPYLIMEYVDGESLADRMAREGRLPWAEVARVAADVAGALAAAHRAGIAHRDVKPANVLLDEEGHGHLADFGIARGAEDVAITRQGEIVGTVAYLPPEVARGAQADAAGDVWSLGATFFAATEGGAPFAGTSGSSNSVPAILARLLQEDAPPPHAAGAATGLVTAMLATDPAARPTAAAVSAELRRVLSTPTEAVPAPAPPPSSAPETLAVPSRGGTSSFPPPRAPTEAVPQPAPPRPERRRRRWPLLVGLLALLVAAAVVGVVVLTGQDDDPAPSADDRPGGEPASDGGSGSGSEGPAGSEGAFSVDLGVTPSGAAVSPDGSRTYVSGTEPGASQGSLVVVDNGSGEVVDTVEVGPAPLSPVVSPDGSTVYVALGDDAVGEVSAETLETRRIEVPGVPGPVRVSADGSRLYTPTDDGVVAVVDTATREVSAVPVGTRPGLVHLTPDGSTALTPDPLSGIVAVIDTATEVGVPVQVRPDPTGLQITSDGARAYVSTVSGVIVGIDIAAAEEAQRIQLPERTSRRARLRISPDDRFLWHSDPDGDVVRVIDRESGEVVQTLDVAEPGPFAVFDADGSTAYLPSTAGGYVAAVDAATYDVTELDVGGAPTAVLLPDDDQSRLFVVNDAGDGTASLDAVPLED</sequence>
<keyword evidence="12" id="KW-1185">Reference proteome</keyword>
<evidence type="ECO:0000256" key="7">
    <source>
        <dbReference type="PROSITE-ProRule" id="PRU10141"/>
    </source>
</evidence>
<feature type="region of interest" description="Disordered" evidence="8">
    <location>
        <begin position="356"/>
        <end position="424"/>
    </location>
</feature>
<keyword evidence="2" id="KW-0723">Serine/threonine-protein kinase</keyword>
<feature type="compositionally biased region" description="Polar residues" evidence="8">
    <location>
        <begin position="410"/>
        <end position="423"/>
    </location>
</feature>
<feature type="region of interest" description="Disordered" evidence="8">
    <location>
        <begin position="276"/>
        <end position="326"/>
    </location>
</feature>
<dbReference type="Gene3D" id="3.30.200.20">
    <property type="entry name" value="Phosphorylase Kinase, domain 1"/>
    <property type="match status" value="1"/>
</dbReference>
<dbReference type="InterPro" id="IPR017441">
    <property type="entry name" value="Protein_kinase_ATP_BS"/>
</dbReference>
<dbReference type="RefSeq" id="WP_345455526.1">
    <property type="nucleotide sequence ID" value="NZ_BAABKG010000001.1"/>
</dbReference>
<dbReference type="SUPFAM" id="SSF56112">
    <property type="entry name" value="Protein kinase-like (PK-like)"/>
    <property type="match status" value="1"/>
</dbReference>
<evidence type="ECO:0000256" key="3">
    <source>
        <dbReference type="ARBA" id="ARBA00022679"/>
    </source>
</evidence>
<dbReference type="SUPFAM" id="SSF51004">
    <property type="entry name" value="C-terminal (heme d1) domain of cytochrome cd1-nitrite reductase"/>
    <property type="match status" value="1"/>
</dbReference>
<name>A0ABP9PFN0_9ACTN</name>
<evidence type="ECO:0000256" key="5">
    <source>
        <dbReference type="ARBA" id="ARBA00022777"/>
    </source>
</evidence>
<evidence type="ECO:0000256" key="1">
    <source>
        <dbReference type="ARBA" id="ARBA00012513"/>
    </source>
</evidence>
<dbReference type="PROSITE" id="PS00107">
    <property type="entry name" value="PROTEIN_KINASE_ATP"/>
    <property type="match status" value="1"/>
</dbReference>
<keyword evidence="9" id="KW-1133">Transmembrane helix</keyword>
<accession>A0ABP9PFN0</accession>
<evidence type="ECO:0000313" key="11">
    <source>
        <dbReference type="EMBL" id="GAA5144329.1"/>
    </source>
</evidence>
<feature type="domain" description="Protein kinase" evidence="10">
    <location>
        <begin position="13"/>
        <end position="273"/>
    </location>
</feature>
<organism evidence="11 12">
    <name type="scientific">Nocardioides marinquilinus</name>
    <dbReference type="NCBI Taxonomy" id="1210400"/>
    <lineage>
        <taxon>Bacteria</taxon>
        <taxon>Bacillati</taxon>
        <taxon>Actinomycetota</taxon>
        <taxon>Actinomycetes</taxon>
        <taxon>Propionibacteriales</taxon>
        <taxon>Nocardioidaceae</taxon>
        <taxon>Nocardioides</taxon>
    </lineage>
</organism>
<dbReference type="InterPro" id="IPR008271">
    <property type="entry name" value="Ser/Thr_kinase_AS"/>
</dbReference>
<dbReference type="EMBL" id="BAABKG010000001">
    <property type="protein sequence ID" value="GAA5144329.1"/>
    <property type="molecule type" value="Genomic_DNA"/>
</dbReference>
<dbReference type="CDD" id="cd14014">
    <property type="entry name" value="STKc_PknB_like"/>
    <property type="match status" value="1"/>
</dbReference>
<dbReference type="InterPro" id="IPR011009">
    <property type="entry name" value="Kinase-like_dom_sf"/>
</dbReference>
<keyword evidence="6 7" id="KW-0067">ATP-binding</keyword>
<comment type="caution">
    <text evidence="11">The sequence shown here is derived from an EMBL/GenBank/DDBJ whole genome shotgun (WGS) entry which is preliminary data.</text>
</comment>
<evidence type="ECO:0000256" key="4">
    <source>
        <dbReference type="ARBA" id="ARBA00022741"/>
    </source>
</evidence>
<dbReference type="PROSITE" id="PS50011">
    <property type="entry name" value="PROTEIN_KINASE_DOM"/>
    <property type="match status" value="1"/>
</dbReference>
<dbReference type="InterPro" id="IPR015943">
    <property type="entry name" value="WD40/YVTN_repeat-like_dom_sf"/>
</dbReference>
<dbReference type="EC" id="2.7.11.1" evidence="1"/>
<keyword evidence="9" id="KW-0472">Membrane</keyword>
<evidence type="ECO:0000256" key="8">
    <source>
        <dbReference type="SAM" id="MobiDB-lite"/>
    </source>
</evidence>
<keyword evidence="5" id="KW-0418">Kinase</keyword>
<evidence type="ECO:0000313" key="12">
    <source>
        <dbReference type="Proteomes" id="UP001500221"/>
    </source>
</evidence>
<keyword evidence="3" id="KW-0808">Transferase</keyword>
<evidence type="ECO:0000256" key="2">
    <source>
        <dbReference type="ARBA" id="ARBA00022527"/>
    </source>
</evidence>
<keyword evidence="9" id="KW-0812">Transmembrane</keyword>
<reference evidence="12" key="1">
    <citation type="journal article" date="2019" name="Int. J. Syst. Evol. Microbiol.">
        <title>The Global Catalogue of Microorganisms (GCM) 10K type strain sequencing project: providing services to taxonomists for standard genome sequencing and annotation.</title>
        <authorList>
            <consortium name="The Broad Institute Genomics Platform"/>
            <consortium name="The Broad Institute Genome Sequencing Center for Infectious Disease"/>
            <person name="Wu L."/>
            <person name="Ma J."/>
        </authorList>
    </citation>
    <scope>NUCLEOTIDE SEQUENCE [LARGE SCALE GENOMIC DNA]</scope>
    <source>
        <strain evidence="12">JCM 18459</strain>
    </source>
</reference>
<dbReference type="PROSITE" id="PS00108">
    <property type="entry name" value="PROTEIN_KINASE_ST"/>
    <property type="match status" value="1"/>
</dbReference>
<dbReference type="Proteomes" id="UP001500221">
    <property type="component" value="Unassembled WGS sequence"/>
</dbReference>